<accession>A0A0L8G5E5</accession>
<reference evidence="1" key="1">
    <citation type="submission" date="2015-07" db="EMBL/GenBank/DDBJ databases">
        <title>MeaNS - Measles Nucleotide Surveillance Program.</title>
        <authorList>
            <person name="Tran T."/>
            <person name="Druce J."/>
        </authorList>
    </citation>
    <scope>NUCLEOTIDE SEQUENCE</scope>
    <source>
        <strain evidence="1">UCB-OBI-ISO-001</strain>
        <tissue evidence="1">Gonad</tissue>
    </source>
</reference>
<name>A0A0L8G5E5_OCTBM</name>
<dbReference type="AlphaFoldDB" id="A0A0L8G5E5"/>
<sequence>MSKRQPWHQGKTLWPQMMSGINCQCQIAGRVSDRFVLSRFTSLIRKTLIKNICIYV</sequence>
<gene>
    <name evidence="1" type="ORF">OCBIM_22000452mg</name>
</gene>
<proteinExistence type="predicted"/>
<protein>
    <submittedName>
        <fullName evidence="1">Uncharacterized protein</fullName>
    </submittedName>
</protein>
<organism evidence="1">
    <name type="scientific">Octopus bimaculoides</name>
    <name type="common">California two-spotted octopus</name>
    <dbReference type="NCBI Taxonomy" id="37653"/>
    <lineage>
        <taxon>Eukaryota</taxon>
        <taxon>Metazoa</taxon>
        <taxon>Spiralia</taxon>
        <taxon>Lophotrochozoa</taxon>
        <taxon>Mollusca</taxon>
        <taxon>Cephalopoda</taxon>
        <taxon>Coleoidea</taxon>
        <taxon>Octopodiformes</taxon>
        <taxon>Octopoda</taxon>
        <taxon>Incirrata</taxon>
        <taxon>Octopodidae</taxon>
        <taxon>Octopus</taxon>
    </lineage>
</organism>
<evidence type="ECO:0000313" key="1">
    <source>
        <dbReference type="EMBL" id="KOF71805.1"/>
    </source>
</evidence>
<dbReference type="EMBL" id="KQ423968">
    <property type="protein sequence ID" value="KOF71805.1"/>
    <property type="molecule type" value="Genomic_DNA"/>
</dbReference>